<accession>A0A3M7RUC1</accession>
<keyword evidence="2" id="KW-1185">Reference proteome</keyword>
<protein>
    <submittedName>
        <fullName evidence="1">Uncharacterized protein</fullName>
    </submittedName>
</protein>
<organism evidence="1 2">
    <name type="scientific">Brachionus plicatilis</name>
    <name type="common">Marine rotifer</name>
    <name type="synonym">Brachionus muelleri</name>
    <dbReference type="NCBI Taxonomy" id="10195"/>
    <lineage>
        <taxon>Eukaryota</taxon>
        <taxon>Metazoa</taxon>
        <taxon>Spiralia</taxon>
        <taxon>Gnathifera</taxon>
        <taxon>Rotifera</taxon>
        <taxon>Eurotatoria</taxon>
        <taxon>Monogononta</taxon>
        <taxon>Pseudotrocha</taxon>
        <taxon>Ploima</taxon>
        <taxon>Brachionidae</taxon>
        <taxon>Brachionus</taxon>
    </lineage>
</organism>
<gene>
    <name evidence="1" type="ORF">BpHYR1_027788</name>
</gene>
<dbReference type="Proteomes" id="UP000276133">
    <property type="component" value="Unassembled WGS sequence"/>
</dbReference>
<name>A0A3M7RUC1_BRAPC</name>
<dbReference type="AlphaFoldDB" id="A0A3M7RUC1"/>
<proteinExistence type="predicted"/>
<sequence>MKLVAEFVAEVESELASLRNTDDESFRCSSKESRSQSSRMAAGFGKLVSVSSSLTKSKLLNDFDQYSKLLKIEFESSEAFEHDDVWDEVMLVVEQRLLSLISLTLVVYKWDYLKHFDVSYSLDIDFKRFTLLLRYLEFTIFGVKYGNLKKAFFVYKLFAALSQASLNVDPFGMNFTFISFPRSKLIFFAFKNVT</sequence>
<dbReference type="EMBL" id="REGN01002592">
    <property type="protein sequence ID" value="RNA27136.1"/>
    <property type="molecule type" value="Genomic_DNA"/>
</dbReference>
<evidence type="ECO:0000313" key="1">
    <source>
        <dbReference type="EMBL" id="RNA27136.1"/>
    </source>
</evidence>
<comment type="caution">
    <text evidence="1">The sequence shown here is derived from an EMBL/GenBank/DDBJ whole genome shotgun (WGS) entry which is preliminary data.</text>
</comment>
<evidence type="ECO:0000313" key="2">
    <source>
        <dbReference type="Proteomes" id="UP000276133"/>
    </source>
</evidence>
<reference evidence="1 2" key="1">
    <citation type="journal article" date="2018" name="Sci. Rep.">
        <title>Genomic signatures of local adaptation to the degree of environmental predictability in rotifers.</title>
        <authorList>
            <person name="Franch-Gras L."/>
            <person name="Hahn C."/>
            <person name="Garcia-Roger E.M."/>
            <person name="Carmona M.J."/>
            <person name="Serra M."/>
            <person name="Gomez A."/>
        </authorList>
    </citation>
    <scope>NUCLEOTIDE SEQUENCE [LARGE SCALE GENOMIC DNA]</scope>
    <source>
        <strain evidence="1">HYR1</strain>
    </source>
</reference>